<accession>A0ABW5PY61</accession>
<dbReference type="SUPFAM" id="SSF56281">
    <property type="entry name" value="Metallo-hydrolase/oxidoreductase"/>
    <property type="match status" value="1"/>
</dbReference>
<evidence type="ECO:0000313" key="4">
    <source>
        <dbReference type="EMBL" id="MFD2628111.1"/>
    </source>
</evidence>
<evidence type="ECO:0000313" key="5">
    <source>
        <dbReference type="Proteomes" id="UP001597451"/>
    </source>
</evidence>
<sequence length="473" mass="54428">MNNKLYFYGGLDTVGGVHVIYQHGNVGLLFDAGIAHKGLFRAPFIHLNDRLQPTKGLELEQYLLNKMAPPIQELYDESATTHITQEDLLALWEKDHFPAFEKMYVFISHMHQDHMALLPFFRENVTVYMHELSYATYQAMVEANYYMDTKATIVTFHTNETIELDGFSLQTMEVDHNILGTSGFLLHSNEGKIAFTADWRMHGHHQQKMQQFISTCQEASVDILLTETTKVTPNSAEKASEAKAESTVLEQFEELIAQQKGLTYLLALPLDVERMINMILIADRQEKILILDQQIAHFWRQIRKEEALFKAIDDFSAVEDRVIRVLSHQSTSTKSSSYRQVGIKEIVHDKQRYIFHLTFTSIPLFIQMERLGEKGNASIFIHANCPADQQLLQTWLTAFNIRYHNISNAGHATHQDIIDLTEQINPKVIIPIHGNQPHMLKSNKENVYLPTYGEEVVIRELIQGEEKQANEIY</sequence>
<reference evidence="5" key="1">
    <citation type="journal article" date="2019" name="Int. J. Syst. Evol. Microbiol.">
        <title>The Global Catalogue of Microorganisms (GCM) 10K type strain sequencing project: providing services to taxonomists for standard genome sequencing and annotation.</title>
        <authorList>
            <consortium name="The Broad Institute Genomics Platform"/>
            <consortium name="The Broad Institute Genome Sequencing Center for Infectious Disease"/>
            <person name="Wu L."/>
            <person name="Ma J."/>
        </authorList>
    </citation>
    <scope>NUCLEOTIDE SEQUENCE [LARGE SCALE GENOMIC DNA]</scope>
    <source>
        <strain evidence="5">TISTR 1858</strain>
    </source>
</reference>
<dbReference type="PANTHER" id="PTHR43694:SF1">
    <property type="entry name" value="RIBONUCLEASE J"/>
    <property type="match status" value="1"/>
</dbReference>
<evidence type="ECO:0000256" key="1">
    <source>
        <dbReference type="ARBA" id="ARBA00022839"/>
    </source>
</evidence>
<feature type="domain" description="Metallo-beta-lactamase" evidence="3">
    <location>
        <begin position="16"/>
        <end position="235"/>
    </location>
</feature>
<keyword evidence="2" id="KW-0694">RNA-binding</keyword>
<evidence type="ECO:0000256" key="2">
    <source>
        <dbReference type="ARBA" id="ARBA00022884"/>
    </source>
</evidence>
<dbReference type="EMBL" id="JBHUMX010000011">
    <property type="protein sequence ID" value="MFD2628111.1"/>
    <property type="molecule type" value="Genomic_DNA"/>
</dbReference>
<dbReference type="Gene3D" id="3.60.15.10">
    <property type="entry name" value="Ribonuclease Z/Hydroxyacylglutathione hydrolase-like"/>
    <property type="match status" value="1"/>
</dbReference>
<dbReference type="PANTHER" id="PTHR43694">
    <property type="entry name" value="RIBONUCLEASE J"/>
    <property type="match status" value="1"/>
</dbReference>
<gene>
    <name evidence="4" type="ORF">ACFSUN_04860</name>
</gene>
<protein>
    <submittedName>
        <fullName evidence="4">MBL fold metallo-hydrolase</fullName>
    </submittedName>
</protein>
<keyword evidence="1" id="KW-0269">Exonuclease</keyword>
<dbReference type="InterPro" id="IPR011108">
    <property type="entry name" value="RMMBL"/>
</dbReference>
<comment type="caution">
    <text evidence="4">The sequence shown here is derived from an EMBL/GenBank/DDBJ whole genome shotgun (WGS) entry which is preliminary data.</text>
</comment>
<dbReference type="Pfam" id="PF12706">
    <property type="entry name" value="Lactamase_B_2"/>
    <property type="match status" value="1"/>
</dbReference>
<keyword evidence="5" id="KW-1185">Reference proteome</keyword>
<organism evidence="4 5">
    <name type="scientific">Oceanobacillus kapialis</name>
    <dbReference type="NCBI Taxonomy" id="481353"/>
    <lineage>
        <taxon>Bacteria</taxon>
        <taxon>Bacillati</taxon>
        <taxon>Bacillota</taxon>
        <taxon>Bacilli</taxon>
        <taxon>Bacillales</taxon>
        <taxon>Bacillaceae</taxon>
        <taxon>Oceanobacillus</taxon>
    </lineage>
</organism>
<keyword evidence="1" id="KW-0540">Nuclease</keyword>
<keyword evidence="1" id="KW-0378">Hydrolase</keyword>
<dbReference type="InterPro" id="IPR042173">
    <property type="entry name" value="RNase_J_2"/>
</dbReference>
<dbReference type="Gene3D" id="3.40.50.10710">
    <property type="entry name" value="Metallo-hydrolase/oxidoreductase"/>
    <property type="match status" value="1"/>
</dbReference>
<evidence type="ECO:0000259" key="3">
    <source>
        <dbReference type="SMART" id="SM00849"/>
    </source>
</evidence>
<proteinExistence type="predicted"/>
<dbReference type="RefSeq" id="WP_379560798.1">
    <property type="nucleotide sequence ID" value="NZ_JBHUMX010000011.1"/>
</dbReference>
<dbReference type="Proteomes" id="UP001597451">
    <property type="component" value="Unassembled WGS sequence"/>
</dbReference>
<dbReference type="InterPro" id="IPR036866">
    <property type="entry name" value="RibonucZ/Hydroxyglut_hydro"/>
</dbReference>
<dbReference type="SMART" id="SM00849">
    <property type="entry name" value="Lactamase_B"/>
    <property type="match status" value="1"/>
</dbReference>
<dbReference type="InterPro" id="IPR001279">
    <property type="entry name" value="Metallo-B-lactamas"/>
</dbReference>
<dbReference type="Pfam" id="PF07521">
    <property type="entry name" value="RMMBL"/>
    <property type="match status" value="1"/>
</dbReference>
<name>A0ABW5PY61_9BACI</name>